<feature type="transmembrane region" description="Helical" evidence="6">
    <location>
        <begin position="219"/>
        <end position="239"/>
    </location>
</feature>
<protein>
    <recommendedName>
        <fullName evidence="7">Major facilitator superfamily (MFS) profile domain-containing protein</fullName>
    </recommendedName>
</protein>
<dbReference type="PANTHER" id="PTHR23501:SF195">
    <property type="entry name" value="PEP5"/>
    <property type="match status" value="1"/>
</dbReference>
<organism evidence="8 9">
    <name type="scientific">Exophiala bonariae</name>
    <dbReference type="NCBI Taxonomy" id="1690606"/>
    <lineage>
        <taxon>Eukaryota</taxon>
        <taxon>Fungi</taxon>
        <taxon>Dikarya</taxon>
        <taxon>Ascomycota</taxon>
        <taxon>Pezizomycotina</taxon>
        <taxon>Eurotiomycetes</taxon>
        <taxon>Chaetothyriomycetidae</taxon>
        <taxon>Chaetothyriales</taxon>
        <taxon>Herpotrichiellaceae</taxon>
        <taxon>Exophiala</taxon>
    </lineage>
</organism>
<gene>
    <name evidence="8" type="ORF">LTR84_002692</name>
</gene>
<dbReference type="InterPro" id="IPR036259">
    <property type="entry name" value="MFS_trans_sf"/>
</dbReference>
<dbReference type="AlphaFoldDB" id="A0AAV9N9P5"/>
<evidence type="ECO:0000256" key="6">
    <source>
        <dbReference type="SAM" id="Phobius"/>
    </source>
</evidence>
<keyword evidence="9" id="KW-1185">Reference proteome</keyword>
<feature type="transmembrane region" description="Helical" evidence="6">
    <location>
        <begin position="333"/>
        <end position="356"/>
    </location>
</feature>
<feature type="transmembrane region" description="Helical" evidence="6">
    <location>
        <begin position="555"/>
        <end position="575"/>
    </location>
</feature>
<feature type="transmembrane region" description="Helical" evidence="6">
    <location>
        <begin position="61"/>
        <end position="88"/>
    </location>
</feature>
<evidence type="ECO:0000259" key="7">
    <source>
        <dbReference type="PROSITE" id="PS50850"/>
    </source>
</evidence>
<evidence type="ECO:0000313" key="8">
    <source>
        <dbReference type="EMBL" id="KAK5051889.1"/>
    </source>
</evidence>
<keyword evidence="5 6" id="KW-0472">Membrane</keyword>
<evidence type="ECO:0000256" key="2">
    <source>
        <dbReference type="ARBA" id="ARBA00022448"/>
    </source>
</evidence>
<keyword evidence="4 6" id="KW-1133">Transmembrane helix</keyword>
<dbReference type="InterPro" id="IPR010573">
    <property type="entry name" value="MFS_Str1/Tri12-like"/>
</dbReference>
<evidence type="ECO:0000256" key="3">
    <source>
        <dbReference type="ARBA" id="ARBA00022692"/>
    </source>
</evidence>
<dbReference type="Pfam" id="PF06609">
    <property type="entry name" value="TRI12"/>
    <property type="match status" value="1"/>
</dbReference>
<dbReference type="GO" id="GO:0005886">
    <property type="term" value="C:plasma membrane"/>
    <property type="evidence" value="ECO:0007669"/>
    <property type="project" value="TreeGrafter"/>
</dbReference>
<feature type="transmembrane region" description="Helical" evidence="6">
    <location>
        <begin position="260"/>
        <end position="281"/>
    </location>
</feature>
<comment type="caution">
    <text evidence="8">The sequence shown here is derived from an EMBL/GenBank/DDBJ whole genome shotgun (WGS) entry which is preliminary data.</text>
</comment>
<accession>A0AAV9N9P5</accession>
<feature type="transmembrane region" description="Helical" evidence="6">
    <location>
        <begin position="376"/>
        <end position="394"/>
    </location>
</feature>
<reference evidence="8 9" key="1">
    <citation type="submission" date="2023-08" db="EMBL/GenBank/DDBJ databases">
        <title>Black Yeasts Isolated from many extreme environments.</title>
        <authorList>
            <person name="Coleine C."/>
            <person name="Stajich J.E."/>
            <person name="Selbmann L."/>
        </authorList>
    </citation>
    <scope>NUCLEOTIDE SEQUENCE [LARGE SCALE GENOMIC DNA]</scope>
    <source>
        <strain evidence="8 9">CCFEE 5792</strain>
    </source>
</reference>
<feature type="transmembrane region" description="Helical" evidence="6">
    <location>
        <begin position="465"/>
        <end position="485"/>
    </location>
</feature>
<dbReference type="PROSITE" id="PS50850">
    <property type="entry name" value="MFS"/>
    <property type="match status" value="1"/>
</dbReference>
<feature type="transmembrane region" description="Helical" evidence="6">
    <location>
        <begin position="293"/>
        <end position="312"/>
    </location>
</feature>
<feature type="transmembrane region" description="Helical" evidence="6">
    <location>
        <begin position="185"/>
        <end position="207"/>
    </location>
</feature>
<feature type="transmembrane region" description="Helical" evidence="6">
    <location>
        <begin position="129"/>
        <end position="147"/>
    </location>
</feature>
<evidence type="ECO:0000313" key="9">
    <source>
        <dbReference type="Proteomes" id="UP001358417"/>
    </source>
</evidence>
<feature type="domain" description="Major facilitator superfamily (MFS) profile" evidence="7">
    <location>
        <begin position="61"/>
        <end position="579"/>
    </location>
</feature>
<keyword evidence="2" id="KW-0813">Transport</keyword>
<feature type="transmembrane region" description="Helical" evidence="6">
    <location>
        <begin position="401"/>
        <end position="420"/>
    </location>
</feature>
<feature type="transmembrane region" description="Helical" evidence="6">
    <location>
        <begin position="432"/>
        <end position="453"/>
    </location>
</feature>
<feature type="transmembrane region" description="Helical" evidence="6">
    <location>
        <begin position="153"/>
        <end position="173"/>
    </location>
</feature>
<comment type="subcellular location">
    <subcellularLocation>
        <location evidence="1">Membrane</location>
        <topology evidence="1">Multi-pass membrane protein</topology>
    </subcellularLocation>
</comment>
<dbReference type="SUPFAM" id="SSF103473">
    <property type="entry name" value="MFS general substrate transporter"/>
    <property type="match status" value="1"/>
</dbReference>
<dbReference type="GeneID" id="89970891"/>
<dbReference type="GO" id="GO:0022857">
    <property type="term" value="F:transmembrane transporter activity"/>
    <property type="evidence" value="ECO:0007669"/>
    <property type="project" value="InterPro"/>
</dbReference>
<dbReference type="Gene3D" id="1.20.1250.20">
    <property type="entry name" value="MFS general substrate transporter like domains"/>
    <property type="match status" value="2"/>
</dbReference>
<dbReference type="RefSeq" id="XP_064705903.1">
    <property type="nucleotide sequence ID" value="XM_064846293.1"/>
</dbReference>
<dbReference type="EMBL" id="JAVRRD010000014">
    <property type="protein sequence ID" value="KAK5051889.1"/>
    <property type="molecule type" value="Genomic_DNA"/>
</dbReference>
<name>A0AAV9N9P5_9EURO</name>
<dbReference type="InterPro" id="IPR020846">
    <property type="entry name" value="MFS_dom"/>
</dbReference>
<evidence type="ECO:0000256" key="4">
    <source>
        <dbReference type="ARBA" id="ARBA00022989"/>
    </source>
</evidence>
<dbReference type="Proteomes" id="UP001358417">
    <property type="component" value="Unassembled WGS sequence"/>
</dbReference>
<keyword evidence="3 6" id="KW-0812">Transmembrane</keyword>
<sequence length="608" mass="65846">MTAETNTVAPAIEHGLQHPVEAESKTHEEYELKEDEYIDFNNDGNLHFEQDAEPELHWRTWFAIAAMHLLVFTAVLGLQGPAAVLSFIGADLHNIPLESWIVNGLSLSQAVIGPVLCTASDTFQARKSILVGASAISFVGTTIAPGATDIYRVIGATLLIGVGFAAIPLAYAVPAEVLPRKWRPFLQATINAAALLSTVVGPFTIGALTKRDPHTGWRYFYWFQTALWGAVTLFILVGYRPPKRHTKLDHLSFWQKVGQLDLVGFCLIVIGLTLFLVGAGFGGGKFTWHDRRVLAPLIVGIVGLICFGIWEWKGTSTGILHHDLFHQGRAKALTFVICTCLLTFEGLLIFSHAIFFPLLTRTLYTQDPIQIVLRGQSAWLTCFLSTLPWGYLATRLQNIRYPLMAGFTLVSIGMIGLSTWQPSQSGKSLAFSVIYGLGLGAPFALAVSGAQLVVPHHVLARASGVLSCGRAFGVAIFTAIFYAVYHSALGNHLPKQVAAAAAAAGLPAASIKALVAGYRAGSPQAVLANIPNVTPQILKATHSAYEQSQCDSVRLIFIIAAVFAFLGAVFSFFICDLRDAMTYTVEAPMEKLHAKRQHHASVEAHGHA</sequence>
<dbReference type="PANTHER" id="PTHR23501">
    <property type="entry name" value="MAJOR FACILITATOR SUPERFAMILY"/>
    <property type="match status" value="1"/>
</dbReference>
<evidence type="ECO:0000256" key="5">
    <source>
        <dbReference type="ARBA" id="ARBA00023136"/>
    </source>
</evidence>
<feature type="transmembrane region" description="Helical" evidence="6">
    <location>
        <begin position="100"/>
        <end position="117"/>
    </location>
</feature>
<proteinExistence type="predicted"/>
<evidence type="ECO:0000256" key="1">
    <source>
        <dbReference type="ARBA" id="ARBA00004141"/>
    </source>
</evidence>